<dbReference type="InterPro" id="IPR000792">
    <property type="entry name" value="Tscrpt_reg_LuxR_C"/>
</dbReference>
<organism evidence="3 4">
    <name type="scientific">Fusobacterium nucleatum</name>
    <dbReference type="NCBI Taxonomy" id="851"/>
    <lineage>
        <taxon>Bacteria</taxon>
        <taxon>Fusobacteriati</taxon>
        <taxon>Fusobacteriota</taxon>
        <taxon>Fusobacteriia</taxon>
        <taxon>Fusobacteriales</taxon>
        <taxon>Fusobacteriaceae</taxon>
        <taxon>Fusobacterium</taxon>
    </lineage>
</organism>
<feature type="domain" description="HTH luxR-type" evidence="2">
    <location>
        <begin position="9"/>
        <end position="40"/>
    </location>
</feature>
<dbReference type="SUPFAM" id="SSF46894">
    <property type="entry name" value="C-terminal effector domain of the bipartite response regulators"/>
    <property type="match status" value="1"/>
</dbReference>
<dbReference type="AlphaFoldDB" id="A0A133P0R3"/>
<keyword evidence="1" id="KW-0175">Coiled coil</keyword>
<dbReference type="PATRIC" id="fig|851.8.peg.1006"/>
<dbReference type="InterPro" id="IPR036388">
    <property type="entry name" value="WH-like_DNA-bd_sf"/>
</dbReference>
<evidence type="ECO:0000313" key="4">
    <source>
        <dbReference type="Proteomes" id="UP000070401"/>
    </source>
</evidence>
<dbReference type="GO" id="GO:0003677">
    <property type="term" value="F:DNA binding"/>
    <property type="evidence" value="ECO:0007669"/>
    <property type="project" value="InterPro"/>
</dbReference>
<dbReference type="Proteomes" id="UP000070401">
    <property type="component" value="Unassembled WGS sequence"/>
</dbReference>
<keyword evidence="4" id="KW-1185">Reference proteome</keyword>
<protein>
    <recommendedName>
        <fullName evidence="2">HTH luxR-type domain-containing protein</fullName>
    </recommendedName>
</protein>
<evidence type="ECO:0000313" key="3">
    <source>
        <dbReference type="EMBL" id="KXA22123.1"/>
    </source>
</evidence>
<comment type="caution">
    <text evidence="3">The sequence shown here is derived from an EMBL/GenBank/DDBJ whole genome shotgun (WGS) entry which is preliminary data.</text>
</comment>
<dbReference type="GO" id="GO:0006355">
    <property type="term" value="P:regulation of DNA-templated transcription"/>
    <property type="evidence" value="ECO:0007669"/>
    <property type="project" value="InterPro"/>
</dbReference>
<evidence type="ECO:0000259" key="2">
    <source>
        <dbReference type="Pfam" id="PF00196"/>
    </source>
</evidence>
<proteinExistence type="predicted"/>
<dbReference type="Pfam" id="PF00196">
    <property type="entry name" value="GerE"/>
    <property type="match status" value="1"/>
</dbReference>
<dbReference type="EMBL" id="LRPY01000099">
    <property type="protein sequence ID" value="KXA22123.1"/>
    <property type="molecule type" value="Genomic_DNA"/>
</dbReference>
<evidence type="ECO:0000256" key="1">
    <source>
        <dbReference type="SAM" id="Coils"/>
    </source>
</evidence>
<accession>A0A133P0R3</accession>
<gene>
    <name evidence="3" type="ORF">HMPREF3221_01003</name>
</gene>
<dbReference type="InterPro" id="IPR016032">
    <property type="entry name" value="Sig_transdc_resp-reg_C-effctor"/>
</dbReference>
<dbReference type="Gene3D" id="1.10.10.10">
    <property type="entry name" value="Winged helix-like DNA-binding domain superfamily/Winged helix DNA-binding domain"/>
    <property type="match status" value="1"/>
</dbReference>
<reference evidence="4" key="1">
    <citation type="submission" date="2016-01" db="EMBL/GenBank/DDBJ databases">
        <authorList>
            <person name="Mitreva M."/>
            <person name="Pepin K.H."/>
            <person name="Mihindukulasuriya K.A."/>
            <person name="Fulton R."/>
            <person name="Fronick C."/>
            <person name="O'Laughlin M."/>
            <person name="Miner T."/>
            <person name="Herter B."/>
            <person name="Rosa B.A."/>
            <person name="Cordes M."/>
            <person name="Tomlinson C."/>
            <person name="Wollam A."/>
            <person name="Palsikar V.B."/>
            <person name="Mardis E.R."/>
            <person name="Wilson R.K."/>
        </authorList>
    </citation>
    <scope>NUCLEOTIDE SEQUENCE [LARGE SCALE GENOMIC DNA]</scope>
    <source>
        <strain evidence="4">MJR7757B</strain>
    </source>
</reference>
<feature type="coiled-coil region" evidence="1">
    <location>
        <begin position="112"/>
        <end position="164"/>
    </location>
</feature>
<name>A0A133P0R3_FUSNU</name>
<sequence>MLEDVSTRQEVYKLIIEKKDNKEIAAALNISIRTVERYRKDFNSTINDSDIKTTTTSDNIRKKKEKARALIETGETITEVANKVGLARSTIGDISSKEKLQVKQLDYLKSFREEYREQITKNKKDRLNLNNKAKEKIEYTLNLAEDITKDTQKLIEMNEETEQKIFELDRIERLERFELEKAKYKDNRLNIITEELANLTESDIEKILQIIEKSKEVDKNE</sequence>